<protein>
    <recommendedName>
        <fullName evidence="2">CAAX prenyl protease 2/Lysostaphin resistance protein A-like domain-containing protein</fullName>
    </recommendedName>
</protein>
<keyword evidence="4" id="KW-1185">Reference proteome</keyword>
<feature type="domain" description="CAAX prenyl protease 2/Lysostaphin resistance protein A-like" evidence="2">
    <location>
        <begin position="129"/>
        <end position="214"/>
    </location>
</feature>
<keyword evidence="1" id="KW-0472">Membrane</keyword>
<dbReference type="GO" id="GO:0080120">
    <property type="term" value="P:CAAX-box protein maturation"/>
    <property type="evidence" value="ECO:0007669"/>
    <property type="project" value="UniProtKB-ARBA"/>
</dbReference>
<dbReference type="PANTHER" id="PTHR36435:SF1">
    <property type="entry name" value="CAAX AMINO TERMINAL PROTEASE FAMILY PROTEIN"/>
    <property type="match status" value="1"/>
</dbReference>
<dbReference type="Proteomes" id="UP000195447">
    <property type="component" value="Unassembled WGS sequence"/>
</dbReference>
<sequence>MQPPVFDKFQNEDRDFKSIGKSLWVYFAVMLAITMPFSYIDNGLSAIISIITILITIFYCKRKTKIQIPGSIYDLNCSVKELGKYFILMTGFSMAAILFISIISTVFTTITNLDIPQADFTFDFSSLSGWLFLFYVCLIGPIFEEVLFRGAILRTLNRYNRYFAIIASALIFGLFHLYLEQGAHAFVLGLVLAYASLKTDSLMVPILLHIFHNTLTTFTSFSMSLTTIDLLFRFACMIVALIWLSNHIKDLKKEYQEDPISYPFFSRLFLRFSFISWFILFILETVVSFIVG</sequence>
<dbReference type="InterPro" id="IPR003675">
    <property type="entry name" value="Rce1/LyrA-like_dom"/>
</dbReference>
<dbReference type="EMBL" id="NFKM01000005">
    <property type="protein sequence ID" value="OUP61211.1"/>
    <property type="molecule type" value="Genomic_DNA"/>
</dbReference>
<feature type="transmembrane region" description="Helical" evidence="1">
    <location>
        <begin position="268"/>
        <end position="291"/>
    </location>
</feature>
<feature type="transmembrane region" description="Helical" evidence="1">
    <location>
        <begin position="230"/>
        <end position="248"/>
    </location>
</feature>
<feature type="transmembrane region" description="Helical" evidence="1">
    <location>
        <begin position="185"/>
        <end position="210"/>
    </location>
</feature>
<keyword evidence="1" id="KW-1133">Transmembrane helix</keyword>
<reference evidence="4" key="1">
    <citation type="submission" date="2017-04" db="EMBL/GenBank/DDBJ databases">
        <title>Function of individual gut microbiota members based on whole genome sequencing of pure cultures obtained from chicken caecum.</title>
        <authorList>
            <person name="Medvecky M."/>
            <person name="Cejkova D."/>
            <person name="Polansky O."/>
            <person name="Karasova D."/>
            <person name="Kubasova T."/>
            <person name="Cizek A."/>
            <person name="Rychlik I."/>
        </authorList>
    </citation>
    <scope>NUCLEOTIDE SEQUENCE [LARGE SCALE GENOMIC DNA]</scope>
    <source>
        <strain evidence="4">An178</strain>
    </source>
</reference>
<dbReference type="PANTHER" id="PTHR36435">
    <property type="entry name" value="SLR1288 PROTEIN"/>
    <property type="match status" value="1"/>
</dbReference>
<dbReference type="InterPro" id="IPR052710">
    <property type="entry name" value="CAAX_protease"/>
</dbReference>
<dbReference type="RefSeq" id="WP_087158402.1">
    <property type="nucleotide sequence ID" value="NZ_CBCTZC010000010.1"/>
</dbReference>
<name>A0A1Y4M1K2_9FIRM</name>
<dbReference type="AlphaFoldDB" id="A0A1Y4M1K2"/>
<evidence type="ECO:0000313" key="3">
    <source>
        <dbReference type="EMBL" id="OUP61211.1"/>
    </source>
</evidence>
<evidence type="ECO:0000259" key="2">
    <source>
        <dbReference type="Pfam" id="PF02517"/>
    </source>
</evidence>
<dbReference type="GO" id="GO:0004175">
    <property type="term" value="F:endopeptidase activity"/>
    <property type="evidence" value="ECO:0007669"/>
    <property type="project" value="UniProtKB-ARBA"/>
</dbReference>
<evidence type="ECO:0000256" key="1">
    <source>
        <dbReference type="SAM" id="Phobius"/>
    </source>
</evidence>
<comment type="caution">
    <text evidence="3">The sequence shown here is derived from an EMBL/GenBank/DDBJ whole genome shotgun (WGS) entry which is preliminary data.</text>
</comment>
<feature type="transmembrane region" description="Helical" evidence="1">
    <location>
        <begin position="85"/>
        <end position="107"/>
    </location>
</feature>
<feature type="transmembrane region" description="Helical" evidence="1">
    <location>
        <begin position="23"/>
        <end position="40"/>
    </location>
</feature>
<proteinExistence type="predicted"/>
<feature type="transmembrane region" description="Helical" evidence="1">
    <location>
        <begin position="127"/>
        <end position="147"/>
    </location>
</feature>
<feature type="transmembrane region" description="Helical" evidence="1">
    <location>
        <begin position="46"/>
        <end position="64"/>
    </location>
</feature>
<keyword evidence="1" id="KW-0812">Transmembrane</keyword>
<organism evidence="3 4">
    <name type="scientific">Faecalitalea cylindroides</name>
    <dbReference type="NCBI Taxonomy" id="39483"/>
    <lineage>
        <taxon>Bacteria</taxon>
        <taxon>Bacillati</taxon>
        <taxon>Bacillota</taxon>
        <taxon>Erysipelotrichia</taxon>
        <taxon>Erysipelotrichales</taxon>
        <taxon>Erysipelotrichaceae</taxon>
        <taxon>Faecalitalea</taxon>
    </lineage>
</organism>
<gene>
    <name evidence="3" type="ORF">B5F14_03750</name>
</gene>
<accession>A0A1Y4M1K2</accession>
<evidence type="ECO:0000313" key="4">
    <source>
        <dbReference type="Proteomes" id="UP000195447"/>
    </source>
</evidence>
<feature type="transmembrane region" description="Helical" evidence="1">
    <location>
        <begin position="159"/>
        <end position="179"/>
    </location>
</feature>
<dbReference type="Pfam" id="PF02517">
    <property type="entry name" value="Rce1-like"/>
    <property type="match status" value="1"/>
</dbReference>